<evidence type="ECO:0000256" key="3">
    <source>
        <dbReference type="ARBA" id="ARBA00023125"/>
    </source>
</evidence>
<accession>D7KX42</accession>
<evidence type="ECO:0000256" key="5">
    <source>
        <dbReference type="ARBA" id="ARBA00023242"/>
    </source>
</evidence>
<evidence type="ECO:0000256" key="2">
    <source>
        <dbReference type="ARBA" id="ARBA00023015"/>
    </source>
</evidence>
<keyword evidence="2" id="KW-0805">Transcription regulation</keyword>
<feature type="domain" description="WRKY" evidence="6">
    <location>
        <begin position="72"/>
        <end position="102"/>
    </location>
</feature>
<sequence>MFSGVDKTVEALLHGQDCANHLKMQLENHETRSLQTEVLVETVLDSFSIALSFFMSITSRHHESSSQNMFSKSLKRCYYRCAYADDQNCHATQRVQMIKDNPYCL</sequence>
<dbReference type="SUPFAM" id="SSF118290">
    <property type="entry name" value="WRKY DNA-binding domain"/>
    <property type="match status" value="1"/>
</dbReference>
<dbReference type="GO" id="GO:0005634">
    <property type="term" value="C:nucleus"/>
    <property type="evidence" value="ECO:0007669"/>
    <property type="project" value="UniProtKB-SubCell"/>
</dbReference>
<dbReference type="GO" id="GO:0003700">
    <property type="term" value="F:DNA-binding transcription factor activity"/>
    <property type="evidence" value="ECO:0007669"/>
    <property type="project" value="InterPro"/>
</dbReference>
<evidence type="ECO:0000256" key="4">
    <source>
        <dbReference type="ARBA" id="ARBA00023163"/>
    </source>
</evidence>
<dbReference type="Pfam" id="PF03106">
    <property type="entry name" value="WRKY"/>
    <property type="match status" value="1"/>
</dbReference>
<protein>
    <recommendedName>
        <fullName evidence="6">WRKY domain-containing protein</fullName>
    </recommendedName>
</protein>
<comment type="subcellular location">
    <subcellularLocation>
        <location evidence="1">Nucleus</location>
    </subcellularLocation>
</comment>
<dbReference type="InterPro" id="IPR003657">
    <property type="entry name" value="WRKY_dom"/>
</dbReference>
<dbReference type="Gramene" id="scaffold_203007.1">
    <property type="protein sequence ID" value="scaffold_203007.1"/>
    <property type="gene ID" value="scaffold_203007.1"/>
</dbReference>
<organism evidence="8">
    <name type="scientific">Arabidopsis lyrata subsp. lyrata</name>
    <name type="common">Lyre-leaved rock-cress</name>
    <dbReference type="NCBI Taxonomy" id="81972"/>
    <lineage>
        <taxon>Eukaryota</taxon>
        <taxon>Viridiplantae</taxon>
        <taxon>Streptophyta</taxon>
        <taxon>Embryophyta</taxon>
        <taxon>Tracheophyta</taxon>
        <taxon>Spermatophyta</taxon>
        <taxon>Magnoliopsida</taxon>
        <taxon>eudicotyledons</taxon>
        <taxon>Gunneridae</taxon>
        <taxon>Pentapetalae</taxon>
        <taxon>rosids</taxon>
        <taxon>malvids</taxon>
        <taxon>Brassicales</taxon>
        <taxon>Brassicaceae</taxon>
        <taxon>Camelineae</taxon>
        <taxon>Arabidopsis</taxon>
    </lineage>
</organism>
<evidence type="ECO:0000256" key="1">
    <source>
        <dbReference type="ARBA" id="ARBA00004123"/>
    </source>
</evidence>
<keyword evidence="5" id="KW-0539">Nucleus</keyword>
<keyword evidence="4" id="KW-0804">Transcription</keyword>
<evidence type="ECO:0000313" key="7">
    <source>
        <dbReference type="EMBL" id="EFH65543.1"/>
    </source>
</evidence>
<proteinExistence type="predicted"/>
<keyword evidence="3" id="KW-0238">DNA-binding</keyword>
<dbReference type="EMBL" id="GL348714">
    <property type="protein sequence ID" value="EFH65543.1"/>
    <property type="molecule type" value="Genomic_DNA"/>
</dbReference>
<reference evidence="8" key="1">
    <citation type="journal article" date="2011" name="Nat. Genet.">
        <title>The Arabidopsis lyrata genome sequence and the basis of rapid genome size change.</title>
        <authorList>
            <person name="Hu T.T."/>
            <person name="Pattyn P."/>
            <person name="Bakker E.G."/>
            <person name="Cao J."/>
            <person name="Cheng J.-F."/>
            <person name="Clark R.M."/>
            <person name="Fahlgren N."/>
            <person name="Fawcett J.A."/>
            <person name="Grimwood J."/>
            <person name="Gundlach H."/>
            <person name="Haberer G."/>
            <person name="Hollister J.D."/>
            <person name="Ossowski S."/>
            <person name="Ottilar R.P."/>
            <person name="Salamov A.A."/>
            <person name="Schneeberger K."/>
            <person name="Spannagl M."/>
            <person name="Wang X."/>
            <person name="Yang L."/>
            <person name="Nasrallah M.E."/>
            <person name="Bergelson J."/>
            <person name="Carrington J.C."/>
            <person name="Gaut B.S."/>
            <person name="Schmutz J."/>
            <person name="Mayer K.F.X."/>
            <person name="Van de Peer Y."/>
            <person name="Grigoriev I.V."/>
            <person name="Nordborg M."/>
            <person name="Weigel D."/>
            <person name="Guo Y.-L."/>
        </authorList>
    </citation>
    <scope>NUCLEOTIDE SEQUENCE [LARGE SCALE GENOMIC DNA]</scope>
    <source>
        <strain evidence="8">cv. MN47</strain>
    </source>
</reference>
<dbReference type="InterPro" id="IPR036576">
    <property type="entry name" value="WRKY_dom_sf"/>
</dbReference>
<dbReference type="Proteomes" id="UP000008694">
    <property type="component" value="Unassembled WGS sequence"/>
</dbReference>
<evidence type="ECO:0000259" key="6">
    <source>
        <dbReference type="Pfam" id="PF03106"/>
    </source>
</evidence>
<name>D7KX42_ARALL</name>
<dbReference type="AlphaFoldDB" id="D7KX42"/>
<evidence type="ECO:0000313" key="8">
    <source>
        <dbReference type="Proteomes" id="UP000008694"/>
    </source>
</evidence>
<dbReference type="HOGENOM" id="CLU_2240284_0_0_1"/>
<gene>
    <name evidence="7" type="ORF">ARALYDRAFT_895933</name>
</gene>
<dbReference type="GO" id="GO:0043565">
    <property type="term" value="F:sequence-specific DNA binding"/>
    <property type="evidence" value="ECO:0007669"/>
    <property type="project" value="InterPro"/>
</dbReference>
<keyword evidence="8" id="KW-1185">Reference proteome</keyword>